<keyword evidence="1" id="KW-0472">Membrane</keyword>
<feature type="transmembrane region" description="Helical" evidence="1">
    <location>
        <begin position="113"/>
        <end position="133"/>
    </location>
</feature>
<keyword evidence="3" id="KW-1185">Reference proteome</keyword>
<dbReference type="InterPro" id="IPR002798">
    <property type="entry name" value="SpoIIM-like"/>
</dbReference>
<evidence type="ECO:0000256" key="1">
    <source>
        <dbReference type="SAM" id="Phobius"/>
    </source>
</evidence>
<feature type="transmembrane region" description="Helical" evidence="1">
    <location>
        <begin position="12"/>
        <end position="32"/>
    </location>
</feature>
<evidence type="ECO:0000313" key="2">
    <source>
        <dbReference type="EMBL" id="MCD4838513.1"/>
    </source>
</evidence>
<dbReference type="PANTHER" id="PTHR35337">
    <property type="entry name" value="SLR1478 PROTEIN"/>
    <property type="match status" value="1"/>
</dbReference>
<feature type="transmembrane region" description="Helical" evidence="1">
    <location>
        <begin position="145"/>
        <end position="166"/>
    </location>
</feature>
<accession>A0ABS8QGZ4</accession>
<dbReference type="Proteomes" id="UP001162836">
    <property type="component" value="Unassembled WGS sequence"/>
</dbReference>
<protein>
    <submittedName>
        <fullName evidence="2">Stage II sporulation protein M</fullName>
    </submittedName>
</protein>
<comment type="caution">
    <text evidence="2">The sequence shown here is derived from an EMBL/GenBank/DDBJ whole genome shotgun (WGS) entry which is preliminary data.</text>
</comment>
<keyword evidence="1" id="KW-1133">Transmembrane helix</keyword>
<dbReference type="Pfam" id="PF01944">
    <property type="entry name" value="SpoIIM"/>
    <property type="match status" value="1"/>
</dbReference>
<evidence type="ECO:0000313" key="3">
    <source>
        <dbReference type="Proteomes" id="UP001162836"/>
    </source>
</evidence>
<dbReference type="EMBL" id="JAJODE010000012">
    <property type="protein sequence ID" value="MCD4838513.1"/>
    <property type="molecule type" value="Genomic_DNA"/>
</dbReference>
<gene>
    <name evidence="2" type="ORF">LRS37_06390</name>
</gene>
<feature type="transmembrane region" description="Helical" evidence="1">
    <location>
        <begin position="57"/>
        <end position="76"/>
    </location>
</feature>
<proteinExistence type="predicted"/>
<sequence>MKLVTRLIKNWGHLYVLFFLIFLLGVVSGVFFHPENNHHFQPVSANYMDIFINNLKVGLLLIFGGLMSCGVIPILVIGSNGYIIGNVIHIALTEHTVTLLFNGLLPHMFVELVALISCAVVGSFSGNFMFNYFRNKIPKNFFRLTLSDGLTLLFIAFFLLFIASLIEDFISHVKL</sequence>
<keyword evidence="1" id="KW-0812">Transmembrane</keyword>
<name>A0ABS8QGZ4_9BACI</name>
<dbReference type="RefSeq" id="WP_051968243.1">
    <property type="nucleotide sequence ID" value="NZ_JAAFZF010000009.1"/>
</dbReference>
<dbReference type="PANTHER" id="PTHR35337:SF1">
    <property type="entry name" value="SLR1478 PROTEIN"/>
    <property type="match status" value="1"/>
</dbReference>
<feature type="transmembrane region" description="Helical" evidence="1">
    <location>
        <begin position="83"/>
        <end position="101"/>
    </location>
</feature>
<organism evidence="2 3">
    <name type="scientific">Neobacillus sedimentimangrovi</name>
    <dbReference type="NCBI Taxonomy" id="2699460"/>
    <lineage>
        <taxon>Bacteria</taxon>
        <taxon>Bacillati</taxon>
        <taxon>Bacillota</taxon>
        <taxon>Bacilli</taxon>
        <taxon>Bacillales</taxon>
        <taxon>Bacillaceae</taxon>
        <taxon>Neobacillus</taxon>
    </lineage>
</organism>
<reference evidence="2 3" key="1">
    <citation type="journal article" date="2023" name="Antonie Van Leeuwenhoek">
        <title>Unveiling the genomic potential of a novel thermostable glycoside hydrolases producing Neobacillus sedimentimangrovi UE25.</title>
        <authorList>
            <person name="Ejaz U."/>
            <person name="Saleem F."/>
            <person name="Rashid R."/>
            <person name="Hasan K.A."/>
            <person name="Syed M.N."/>
            <person name="Sohail M."/>
        </authorList>
    </citation>
    <scope>NUCLEOTIDE SEQUENCE [LARGE SCALE GENOMIC DNA]</scope>
    <source>
        <strain evidence="2 3">UE25</strain>
    </source>
</reference>